<dbReference type="RefSeq" id="WP_243633586.1">
    <property type="nucleotide sequence ID" value="NZ_CAPEHT010000006.1"/>
</dbReference>
<dbReference type="GeneID" id="82205317"/>
<dbReference type="Pfam" id="PF02585">
    <property type="entry name" value="PIG-L"/>
    <property type="match status" value="1"/>
</dbReference>
<accession>A0A1V1I0Y9</accession>
<name>A0A1V1I0Y9_9FIRM</name>
<protein>
    <submittedName>
        <fullName evidence="2">GlcNAc-PI de-N-acetylase</fullName>
    </submittedName>
</protein>
<keyword evidence="1" id="KW-1133">Transmembrane helix</keyword>
<dbReference type="InterPro" id="IPR024078">
    <property type="entry name" value="LmbE-like_dom_sf"/>
</dbReference>
<dbReference type="Gene3D" id="3.40.50.10320">
    <property type="entry name" value="LmbE-like"/>
    <property type="match status" value="1"/>
</dbReference>
<dbReference type="SUPFAM" id="SSF102588">
    <property type="entry name" value="LmbE-like"/>
    <property type="match status" value="1"/>
</dbReference>
<feature type="transmembrane region" description="Helical" evidence="1">
    <location>
        <begin position="7"/>
        <end position="27"/>
    </location>
</feature>
<sequence>MKRKSIITNNIIILLLIILLGQVLIYIKINLTDKTCEKTFKQNVVFYPQHQDDEVLWGASAILRAIETCGQDNIYVVLVADGLGVNVFNNNEYKNMTNEEKKEIRDKEFKAALSQLGVKEENIIILSDINKENEDIFELMEKTILEFENSLENVTHISHHYEYDDHPMHIKNGQVLKNLKDEGKVKDALYFIKPQYLKSIPVKNRVIYKVKNKSEYNKVKKACYEYKRVDIENNRYGVGYTSSPRYFDNLLKTLDFKSILSNK</sequence>
<evidence type="ECO:0000313" key="3">
    <source>
        <dbReference type="Proteomes" id="UP000245622"/>
    </source>
</evidence>
<evidence type="ECO:0000313" key="2">
    <source>
        <dbReference type="EMBL" id="CED93890.1"/>
    </source>
</evidence>
<gene>
    <name evidence="2" type="ORF">CRIB_1281</name>
</gene>
<reference evidence="2 3" key="1">
    <citation type="submission" date="2014-04" db="EMBL/GenBank/DDBJ databases">
        <authorList>
            <person name="Hornung B.V."/>
        </authorList>
    </citation>
    <scope>NUCLEOTIDE SEQUENCE [LARGE SCALE GENOMIC DNA]</scope>
    <source>
        <strain evidence="2 3">CRIB</strain>
    </source>
</reference>
<evidence type="ECO:0000256" key="1">
    <source>
        <dbReference type="SAM" id="Phobius"/>
    </source>
</evidence>
<dbReference type="AlphaFoldDB" id="A0A1V1I0Y9"/>
<proteinExistence type="predicted"/>
<organism evidence="2 3">
    <name type="scientific">Romboutsia ilealis</name>
    <dbReference type="NCBI Taxonomy" id="1115758"/>
    <lineage>
        <taxon>Bacteria</taxon>
        <taxon>Bacillati</taxon>
        <taxon>Bacillota</taxon>
        <taxon>Clostridia</taxon>
        <taxon>Peptostreptococcales</taxon>
        <taxon>Peptostreptococcaceae</taxon>
        <taxon>Romboutsia</taxon>
    </lineage>
</organism>
<dbReference type="EMBL" id="LN555523">
    <property type="protein sequence ID" value="CED93890.1"/>
    <property type="molecule type" value="Genomic_DNA"/>
</dbReference>
<dbReference type="KEGG" id="ril:CRIB_1281"/>
<dbReference type="InterPro" id="IPR003737">
    <property type="entry name" value="GlcNAc_PI_deacetylase-related"/>
</dbReference>
<dbReference type="Proteomes" id="UP000245622">
    <property type="component" value="Chromosome 1"/>
</dbReference>
<keyword evidence="3" id="KW-1185">Reference proteome</keyword>
<keyword evidence="1" id="KW-0812">Transmembrane</keyword>
<keyword evidence="1" id="KW-0472">Membrane</keyword>